<protein>
    <submittedName>
        <fullName evidence="1">Unnamed protein product</fullName>
    </submittedName>
</protein>
<dbReference type="EMBL" id="BSXV01000859">
    <property type="protein sequence ID" value="GME90907.1"/>
    <property type="molecule type" value="Genomic_DNA"/>
</dbReference>
<accession>A0ACB5TLM4</accession>
<evidence type="ECO:0000313" key="1">
    <source>
        <dbReference type="EMBL" id="GME90907.1"/>
    </source>
</evidence>
<reference evidence="1" key="1">
    <citation type="submission" date="2023-04" db="EMBL/GenBank/DDBJ databases">
        <title>Candida boidinii NBRC 1967.</title>
        <authorList>
            <person name="Ichikawa N."/>
            <person name="Sato H."/>
            <person name="Tonouchi N."/>
        </authorList>
    </citation>
    <scope>NUCLEOTIDE SEQUENCE</scope>
    <source>
        <strain evidence="1">NBRC 1967</strain>
    </source>
</reference>
<organism evidence="1 2">
    <name type="scientific">Candida boidinii</name>
    <name type="common">Yeast</name>
    <dbReference type="NCBI Taxonomy" id="5477"/>
    <lineage>
        <taxon>Eukaryota</taxon>
        <taxon>Fungi</taxon>
        <taxon>Dikarya</taxon>
        <taxon>Ascomycota</taxon>
        <taxon>Saccharomycotina</taxon>
        <taxon>Pichiomycetes</taxon>
        <taxon>Pichiales</taxon>
        <taxon>Pichiaceae</taxon>
        <taxon>Ogataea</taxon>
        <taxon>Ogataea/Candida clade</taxon>
    </lineage>
</organism>
<name>A0ACB5TLM4_CANBO</name>
<gene>
    <name evidence="1" type="ORF">Cboi01_000206700</name>
</gene>
<keyword evidence="2" id="KW-1185">Reference proteome</keyword>
<proteinExistence type="predicted"/>
<dbReference type="Proteomes" id="UP001165101">
    <property type="component" value="Unassembled WGS sequence"/>
</dbReference>
<sequence>MMMMRRRLKKSYKPKIIELKEKSEQAKEEQEEDKDILIVKSLLDDTRNEYINKAKRFKQLIERSQAKNLATTVVEKENEVLKNKDIELKPIEINEKTISFVLELISLQLFRKRAVDDILTLYADASENTETISKYRRLVSKLSKVPIQEVDESLNGIEECLKHDDL</sequence>
<comment type="caution">
    <text evidence="1">The sequence shown here is derived from an EMBL/GenBank/DDBJ whole genome shotgun (WGS) entry which is preliminary data.</text>
</comment>
<evidence type="ECO:0000313" key="2">
    <source>
        <dbReference type="Proteomes" id="UP001165101"/>
    </source>
</evidence>